<dbReference type="AlphaFoldDB" id="S7HWX1"/>
<gene>
    <name evidence="1" type="ORF">L910_2361</name>
</gene>
<protein>
    <submittedName>
        <fullName evidence="1">Uncharacterized protein</fullName>
    </submittedName>
</protein>
<sequence>MNILFDEQFFITLNAPKPLFEKENQAFSHQITEPIRLARLFDVTSVDQSERVPF</sequence>
<dbReference type="Proteomes" id="UP000014854">
    <property type="component" value="Unassembled WGS sequence"/>
</dbReference>
<evidence type="ECO:0000313" key="2">
    <source>
        <dbReference type="Proteomes" id="UP000014854"/>
    </source>
</evidence>
<comment type="caution">
    <text evidence="1">The sequence shown here is derived from an EMBL/GenBank/DDBJ whole genome shotgun (WGS) entry which is preliminary data.</text>
</comment>
<name>S7HWX1_VIBFL</name>
<dbReference type="PATRIC" id="fig|1336752.4.peg.4032"/>
<dbReference type="EMBL" id="ASXS01000023">
    <property type="protein sequence ID" value="EPP20162.1"/>
    <property type="molecule type" value="Genomic_DNA"/>
</dbReference>
<organism evidence="1 2">
    <name type="scientific">Vibrio fluvialis PG41</name>
    <dbReference type="NCBI Taxonomy" id="1336752"/>
    <lineage>
        <taxon>Bacteria</taxon>
        <taxon>Pseudomonadati</taxon>
        <taxon>Pseudomonadota</taxon>
        <taxon>Gammaproteobacteria</taxon>
        <taxon>Vibrionales</taxon>
        <taxon>Vibrionaceae</taxon>
        <taxon>Vibrio</taxon>
    </lineage>
</organism>
<evidence type="ECO:0000313" key="1">
    <source>
        <dbReference type="EMBL" id="EPP20162.1"/>
    </source>
</evidence>
<accession>S7HWX1</accession>
<reference evidence="1 2" key="1">
    <citation type="journal article" date="2013" name="Gut Pathog.">
        <title>Evidence of a new metabolic capacity in an emerging diarrheal pathogen: lessons from the draft genomes of Vibrio fluvialis strains PG41 and I21563.</title>
        <authorList>
            <person name="Khatri I."/>
            <person name="Mahajan S."/>
            <person name="Dureja C."/>
            <person name="Subramanian S."/>
            <person name="Raychaudhuri S."/>
        </authorList>
    </citation>
    <scope>NUCLEOTIDE SEQUENCE [LARGE SCALE GENOMIC DNA]</scope>
    <source>
        <strain evidence="1 2">PG41</strain>
    </source>
</reference>
<proteinExistence type="predicted"/>